<accession>T2MBJ6</accession>
<evidence type="ECO:0000259" key="11">
    <source>
        <dbReference type="Pfam" id="PF22782"/>
    </source>
</evidence>
<evidence type="ECO:0000256" key="6">
    <source>
        <dbReference type="ARBA" id="ARBA00023187"/>
    </source>
</evidence>
<evidence type="ECO:0000313" key="12">
    <source>
        <dbReference type="EMBL" id="CDG69466.1"/>
    </source>
</evidence>
<evidence type="ECO:0000259" key="10">
    <source>
        <dbReference type="Pfam" id="PF13297"/>
    </source>
</evidence>
<evidence type="ECO:0000256" key="3">
    <source>
        <dbReference type="ARBA" id="ARBA00008726"/>
    </source>
</evidence>
<dbReference type="PANTHER" id="PTHR12786">
    <property type="entry name" value="SPLICING FACTOR SF3A-RELATED"/>
    <property type="match status" value="1"/>
</dbReference>
<reference evidence="12" key="1">
    <citation type="journal article" date="2013" name="Genome Biol. Evol.">
        <title>Punctuated emergences of genetic and phenotypic innovations in eumetazoan, bilaterian, euteleostome, and hominidae ancestors.</title>
        <authorList>
            <person name="Wenger Y."/>
            <person name="Galliot B."/>
        </authorList>
    </citation>
    <scope>NUCLEOTIDE SEQUENCE</scope>
    <source>
        <tissue evidence="12">Whole animals</tissue>
    </source>
</reference>
<evidence type="ECO:0000256" key="1">
    <source>
        <dbReference type="ARBA" id="ARBA00004123"/>
    </source>
</evidence>
<proteinExistence type="evidence at transcript level"/>
<dbReference type="GO" id="GO:0008380">
    <property type="term" value="P:RNA splicing"/>
    <property type="evidence" value="ECO:0007669"/>
    <property type="project" value="UniProtKB-KW"/>
</dbReference>
<keyword evidence="4" id="KW-0963">Cytoplasm</keyword>
<evidence type="ECO:0000256" key="7">
    <source>
        <dbReference type="ARBA" id="ARBA00023242"/>
    </source>
</evidence>
<dbReference type="GO" id="GO:0005634">
    <property type="term" value="C:nucleus"/>
    <property type="evidence" value="ECO:0007669"/>
    <property type="project" value="UniProtKB-SubCell"/>
</dbReference>
<dbReference type="KEGG" id="hmg:100199516"/>
<keyword evidence="8" id="KW-0131">Cell cycle</keyword>
<dbReference type="GO" id="GO:0006397">
    <property type="term" value="P:mRNA processing"/>
    <property type="evidence" value="ECO:0007669"/>
    <property type="project" value="UniProtKB-KW"/>
</dbReference>
<sequence length="419" mass="47118">MVIITCKKSWSSTCLTMECGFSARKIYEMVANSEGIPTSNFYLVSNRKVLNFTDEIICDSYVNAYIRVPGGKGGFGSMLRAIGARIEKTTNHEACRDLSGRRMRDVNNEKQIGEWLKKKQDKEDERAKAREEKLKRLLNPVYNYVDQGYTTKLQDNASNVDEAFKAALSKKKKMKSRTNHVSEEDDAPSNKKSCLWIGVSDEESDMEHSDESSPGEHSPGNLVLRNDETSEVPAYTKNVESVMEHSSECNNGNLMLKNDESSEVRSYSKNVEIDMEHSGMSNHENLVMKKNDSFEVPTSSPEVIENSLSSKVIEVSSTNEIKNKKENNLKAIPEPTSENLRVSSHKNLFIEPIDLSKYSSAEELEELGLDRLKFALQALGMKCGGTLQDRAKRLFITKQTPIDQIDPSLFVKKKAGNKS</sequence>
<dbReference type="InterPro" id="IPR053822">
    <property type="entry name" value="SDE2-like_dom"/>
</dbReference>
<evidence type="ECO:0000256" key="5">
    <source>
        <dbReference type="ARBA" id="ARBA00022664"/>
    </source>
</evidence>
<dbReference type="Pfam" id="PF22782">
    <property type="entry name" value="SDE2"/>
    <property type="match status" value="1"/>
</dbReference>
<dbReference type="InterPro" id="IPR051421">
    <property type="entry name" value="RNA_Proc_DNA_Dmg_Regulator"/>
</dbReference>
<comment type="subcellular location">
    <subcellularLocation>
        <location evidence="2">Cytoplasm</location>
    </subcellularLocation>
    <subcellularLocation>
        <location evidence="1">Nucleus</location>
    </subcellularLocation>
</comment>
<evidence type="ECO:0000256" key="4">
    <source>
        <dbReference type="ARBA" id="ARBA00022490"/>
    </source>
</evidence>
<comment type="similarity">
    <text evidence="3">Belongs to the SDE2 family.</text>
</comment>
<dbReference type="Pfam" id="PF13297">
    <property type="entry name" value="SDE2_2C"/>
    <property type="match status" value="1"/>
</dbReference>
<dbReference type="InterPro" id="IPR025086">
    <property type="entry name" value="SDE2/SF3A3_SAP"/>
</dbReference>
<evidence type="ECO:0000256" key="2">
    <source>
        <dbReference type="ARBA" id="ARBA00004496"/>
    </source>
</evidence>
<dbReference type="GO" id="GO:0005737">
    <property type="term" value="C:cytoplasm"/>
    <property type="evidence" value="ECO:0007669"/>
    <property type="project" value="UniProtKB-SubCell"/>
</dbReference>
<evidence type="ECO:0000256" key="9">
    <source>
        <dbReference type="SAM" id="MobiDB-lite"/>
    </source>
</evidence>
<dbReference type="PANTHER" id="PTHR12786:SF1">
    <property type="entry name" value="SPLICING REGULATOR SDE2"/>
    <property type="match status" value="1"/>
</dbReference>
<gene>
    <name evidence="12" type="primary">C1orf55</name>
</gene>
<feature type="compositionally biased region" description="Basic residues" evidence="9">
    <location>
        <begin position="169"/>
        <end position="178"/>
    </location>
</feature>
<dbReference type="OrthoDB" id="547031at2759"/>
<dbReference type="OMA" id="CFWTGLE"/>
<feature type="domain" description="SDE2/SF3A3 SAP" evidence="10">
    <location>
        <begin position="346"/>
        <end position="412"/>
    </location>
</feature>
<feature type="region of interest" description="Disordered" evidence="9">
    <location>
        <begin position="169"/>
        <end position="228"/>
    </location>
</feature>
<dbReference type="AlphaFoldDB" id="T2MBJ6"/>
<protein>
    <submittedName>
        <fullName evidence="12">UPF0667 protein C1orf55</fullName>
    </submittedName>
</protein>
<keyword evidence="5" id="KW-0507">mRNA processing</keyword>
<evidence type="ECO:0000256" key="8">
    <source>
        <dbReference type="ARBA" id="ARBA00023306"/>
    </source>
</evidence>
<dbReference type="EMBL" id="HAAD01003234">
    <property type="protein sequence ID" value="CDG69466.1"/>
    <property type="molecule type" value="mRNA"/>
</dbReference>
<organism evidence="12">
    <name type="scientific">Hydra vulgaris</name>
    <name type="common">Hydra</name>
    <name type="synonym">Hydra attenuata</name>
    <dbReference type="NCBI Taxonomy" id="6087"/>
    <lineage>
        <taxon>Eukaryota</taxon>
        <taxon>Metazoa</taxon>
        <taxon>Cnidaria</taxon>
        <taxon>Hydrozoa</taxon>
        <taxon>Hydroidolina</taxon>
        <taxon>Anthoathecata</taxon>
        <taxon>Aplanulata</taxon>
        <taxon>Hydridae</taxon>
        <taxon>Hydra</taxon>
    </lineage>
</organism>
<keyword evidence="6" id="KW-0508">mRNA splicing</keyword>
<keyword evidence="7" id="KW-0539">Nucleus</keyword>
<name>T2MBJ6_HYDVU</name>
<feature type="domain" description="SDE2-like" evidence="11">
    <location>
        <begin position="70"/>
        <end position="165"/>
    </location>
</feature>
<dbReference type="GeneID" id="100199516"/>